<proteinExistence type="predicted"/>
<gene>
    <name evidence="6" type="ORF">KMZ29_19800</name>
</gene>
<organism evidence="6 7">
    <name type="scientific">Bradyrhizobium sediminis</name>
    <dbReference type="NCBI Taxonomy" id="2840469"/>
    <lineage>
        <taxon>Bacteria</taxon>
        <taxon>Pseudomonadati</taxon>
        <taxon>Pseudomonadota</taxon>
        <taxon>Alphaproteobacteria</taxon>
        <taxon>Hyphomicrobiales</taxon>
        <taxon>Nitrobacteraceae</taxon>
        <taxon>Bradyrhizobium</taxon>
    </lineage>
</organism>
<comment type="function">
    <text evidence="4">Involved in beta-(1--&gt;2)glucan export. Transmembrane domains (TMD) form a pore in the inner membrane and the ATP-binding domain (NBD) is responsible for energy generation.</text>
</comment>
<dbReference type="GO" id="GO:0005304">
    <property type="term" value="F:L-valine transmembrane transporter activity"/>
    <property type="evidence" value="ECO:0007669"/>
    <property type="project" value="TreeGrafter"/>
</dbReference>
<dbReference type="PROSITE" id="PS50893">
    <property type="entry name" value="ABC_TRANSPORTER_2"/>
    <property type="match status" value="1"/>
</dbReference>
<dbReference type="InterPro" id="IPR027417">
    <property type="entry name" value="P-loop_NTPase"/>
</dbReference>
<dbReference type="InterPro" id="IPR003439">
    <property type="entry name" value="ABC_transporter-like_ATP-bd"/>
</dbReference>
<evidence type="ECO:0000313" key="7">
    <source>
        <dbReference type="Proteomes" id="UP000680839"/>
    </source>
</evidence>
<feature type="domain" description="ABC transporter" evidence="5">
    <location>
        <begin position="4"/>
        <end position="235"/>
    </location>
</feature>
<keyword evidence="1" id="KW-0813">Transport</keyword>
<dbReference type="GO" id="GO:0015188">
    <property type="term" value="F:L-isoleucine transmembrane transporter activity"/>
    <property type="evidence" value="ECO:0007669"/>
    <property type="project" value="TreeGrafter"/>
</dbReference>
<name>A0A975RLQ4_9BRAD</name>
<reference evidence="6" key="1">
    <citation type="submission" date="2021-06" db="EMBL/GenBank/DDBJ databases">
        <title>Bradyrhizobium sp. S2-20-1 Genome sequencing.</title>
        <authorList>
            <person name="Jin L."/>
        </authorList>
    </citation>
    <scope>NUCLEOTIDE SEQUENCE</scope>
    <source>
        <strain evidence="6">S2-20-1</strain>
    </source>
</reference>
<dbReference type="PANTHER" id="PTHR45772">
    <property type="entry name" value="CONSERVED COMPONENT OF ABC TRANSPORTER FOR NATURAL AMINO ACIDS-RELATED"/>
    <property type="match status" value="1"/>
</dbReference>
<keyword evidence="2" id="KW-0547">Nucleotide-binding</keyword>
<dbReference type="CDD" id="cd03219">
    <property type="entry name" value="ABC_Mj1267_LivG_branched"/>
    <property type="match status" value="1"/>
</dbReference>
<dbReference type="InterPro" id="IPR032823">
    <property type="entry name" value="BCA_ABC_TP_C"/>
</dbReference>
<dbReference type="GO" id="GO:0016887">
    <property type="term" value="F:ATP hydrolysis activity"/>
    <property type="evidence" value="ECO:0007669"/>
    <property type="project" value="InterPro"/>
</dbReference>
<dbReference type="GO" id="GO:0005524">
    <property type="term" value="F:ATP binding"/>
    <property type="evidence" value="ECO:0007669"/>
    <property type="project" value="UniProtKB-KW"/>
</dbReference>
<dbReference type="Gene3D" id="3.40.50.300">
    <property type="entry name" value="P-loop containing nucleotide triphosphate hydrolases"/>
    <property type="match status" value="1"/>
</dbReference>
<dbReference type="InterPro" id="IPR003593">
    <property type="entry name" value="AAA+_ATPase"/>
</dbReference>
<dbReference type="Pfam" id="PF00005">
    <property type="entry name" value="ABC_tran"/>
    <property type="match status" value="1"/>
</dbReference>
<evidence type="ECO:0000256" key="2">
    <source>
        <dbReference type="ARBA" id="ARBA00022741"/>
    </source>
</evidence>
<dbReference type="GO" id="GO:0042941">
    <property type="term" value="P:D-alanine transmembrane transport"/>
    <property type="evidence" value="ECO:0007669"/>
    <property type="project" value="TreeGrafter"/>
</dbReference>
<dbReference type="GO" id="GO:1903806">
    <property type="term" value="P:L-isoleucine import across plasma membrane"/>
    <property type="evidence" value="ECO:0007669"/>
    <property type="project" value="TreeGrafter"/>
</dbReference>
<dbReference type="AlphaFoldDB" id="A0A975RLQ4"/>
<keyword evidence="3 6" id="KW-0067">ATP-binding</keyword>
<evidence type="ECO:0000256" key="4">
    <source>
        <dbReference type="ARBA" id="ARBA00024722"/>
    </source>
</evidence>
<dbReference type="Proteomes" id="UP000680839">
    <property type="component" value="Chromosome"/>
</dbReference>
<evidence type="ECO:0000256" key="3">
    <source>
        <dbReference type="ARBA" id="ARBA00022840"/>
    </source>
</evidence>
<dbReference type="PANTHER" id="PTHR45772:SF7">
    <property type="entry name" value="AMINO ACID ABC TRANSPORTER ATP-BINDING PROTEIN"/>
    <property type="match status" value="1"/>
</dbReference>
<dbReference type="GO" id="GO:1903805">
    <property type="term" value="P:L-valine import across plasma membrane"/>
    <property type="evidence" value="ECO:0007669"/>
    <property type="project" value="TreeGrafter"/>
</dbReference>
<sequence length="239" mass="25630">MAFLEVTNVTKRFGGLVALNAISFSVAKGEILGIIGPNGAGKTTLFSVISGFMPPSEGDVHFDGAAITGISPDRLVRRGLIRSFQIVQTFADMTTLDVVTTAALARRPIREAIDYAAHVLNRVGLGGKENLTPATLSLQDKKLLELAKCVATDPRCILLDEVMAGLTMAETAAPMAIIRELNSQGVTIVMVEHVMPVIMRLATRIVVVNFGEKIAEATPDEIVKDQKVIDAYFGEHLDA</sequence>
<dbReference type="RefSeq" id="WP_215620806.1">
    <property type="nucleotide sequence ID" value="NZ_CP076134.1"/>
</dbReference>
<dbReference type="GO" id="GO:0005886">
    <property type="term" value="C:plasma membrane"/>
    <property type="evidence" value="ECO:0007669"/>
    <property type="project" value="TreeGrafter"/>
</dbReference>
<dbReference type="GO" id="GO:0015808">
    <property type="term" value="P:L-alanine transport"/>
    <property type="evidence" value="ECO:0007669"/>
    <property type="project" value="TreeGrafter"/>
</dbReference>
<accession>A0A975RLQ4</accession>
<dbReference type="SMART" id="SM00382">
    <property type="entry name" value="AAA"/>
    <property type="match status" value="1"/>
</dbReference>
<dbReference type="EMBL" id="CP076134">
    <property type="protein sequence ID" value="QWG11954.1"/>
    <property type="molecule type" value="Genomic_DNA"/>
</dbReference>
<evidence type="ECO:0000313" key="6">
    <source>
        <dbReference type="EMBL" id="QWG11954.1"/>
    </source>
</evidence>
<evidence type="ECO:0000256" key="1">
    <source>
        <dbReference type="ARBA" id="ARBA00022448"/>
    </source>
</evidence>
<dbReference type="SUPFAM" id="SSF52540">
    <property type="entry name" value="P-loop containing nucleoside triphosphate hydrolases"/>
    <property type="match status" value="1"/>
</dbReference>
<dbReference type="InterPro" id="IPR051120">
    <property type="entry name" value="ABC_AA/LPS_Transport"/>
</dbReference>
<dbReference type="Pfam" id="PF12399">
    <property type="entry name" value="BCA_ABC_TP_C"/>
    <property type="match status" value="1"/>
</dbReference>
<evidence type="ECO:0000259" key="5">
    <source>
        <dbReference type="PROSITE" id="PS50893"/>
    </source>
</evidence>
<protein>
    <submittedName>
        <fullName evidence="6">ABC transporter ATP-binding protein</fullName>
    </submittedName>
</protein>
<dbReference type="GO" id="GO:0015192">
    <property type="term" value="F:L-phenylalanine transmembrane transporter activity"/>
    <property type="evidence" value="ECO:0007669"/>
    <property type="project" value="TreeGrafter"/>
</dbReference>